<gene>
    <name evidence="1" type="ORF">BD847_3479</name>
</gene>
<dbReference type="AlphaFoldDB" id="A0A3D9FNM2"/>
<accession>A0A3D9FNM2</accession>
<evidence type="ECO:0000313" key="1">
    <source>
        <dbReference type="EMBL" id="RED21987.1"/>
    </source>
</evidence>
<sequence>MEEIIFKEAVLEYFDDLVFTLFEDEYFGFPDSAQNYVNKIVDFIISSISSFPNKKTPDSLRYLGANYIFYRTNLRTTWYVFFEKSNQNYVVTGILNNYNEEAKEL</sequence>
<protein>
    <recommendedName>
        <fullName evidence="3">Plasmid stabilization system protein ParE</fullName>
    </recommendedName>
</protein>
<evidence type="ECO:0008006" key="3">
    <source>
        <dbReference type="Google" id="ProtNLM"/>
    </source>
</evidence>
<keyword evidence="2" id="KW-1185">Reference proteome</keyword>
<proteinExistence type="predicted"/>
<dbReference type="Proteomes" id="UP000257004">
    <property type="component" value="Unassembled WGS sequence"/>
</dbReference>
<organism evidence="1 2">
    <name type="scientific">Flavobacterium cutihirudinis</name>
    <dbReference type="NCBI Taxonomy" id="1265740"/>
    <lineage>
        <taxon>Bacteria</taxon>
        <taxon>Pseudomonadati</taxon>
        <taxon>Bacteroidota</taxon>
        <taxon>Flavobacteriia</taxon>
        <taxon>Flavobacteriales</taxon>
        <taxon>Flavobacteriaceae</taxon>
        <taxon>Flavobacterium</taxon>
    </lineage>
</organism>
<comment type="caution">
    <text evidence="1">The sequence shown here is derived from an EMBL/GenBank/DDBJ whole genome shotgun (WGS) entry which is preliminary data.</text>
</comment>
<dbReference type="OrthoDB" id="771059at2"/>
<name>A0A3D9FNM2_9FLAO</name>
<dbReference type="EMBL" id="QRDQ01000011">
    <property type="protein sequence ID" value="RED21987.1"/>
    <property type="molecule type" value="Genomic_DNA"/>
</dbReference>
<reference evidence="1 2" key="1">
    <citation type="submission" date="2018-07" db="EMBL/GenBank/DDBJ databases">
        <title>Genomic Encyclopedia of Archaeal and Bacterial Type Strains, Phase II (KMG-II): from individual species to whole genera.</title>
        <authorList>
            <person name="Goeker M."/>
        </authorList>
    </citation>
    <scope>NUCLEOTIDE SEQUENCE [LARGE SCALE GENOMIC DNA]</scope>
    <source>
        <strain evidence="1 2">DSM 25795</strain>
    </source>
</reference>
<evidence type="ECO:0000313" key="2">
    <source>
        <dbReference type="Proteomes" id="UP000257004"/>
    </source>
</evidence>
<dbReference type="RefSeq" id="WP_115889463.1">
    <property type="nucleotide sequence ID" value="NZ_QRDQ01000011.1"/>
</dbReference>